<dbReference type="EMBL" id="KN835147">
    <property type="protein sequence ID" value="KIK47455.1"/>
    <property type="molecule type" value="Genomic_DNA"/>
</dbReference>
<keyword evidence="2" id="KW-1185">Reference proteome</keyword>
<proteinExistence type="predicted"/>
<organism evidence="1 2">
    <name type="scientific">Suillus luteus UH-Slu-Lm8-n1</name>
    <dbReference type="NCBI Taxonomy" id="930992"/>
    <lineage>
        <taxon>Eukaryota</taxon>
        <taxon>Fungi</taxon>
        <taxon>Dikarya</taxon>
        <taxon>Basidiomycota</taxon>
        <taxon>Agaricomycotina</taxon>
        <taxon>Agaricomycetes</taxon>
        <taxon>Agaricomycetidae</taxon>
        <taxon>Boletales</taxon>
        <taxon>Suillineae</taxon>
        <taxon>Suillaceae</taxon>
        <taxon>Suillus</taxon>
    </lineage>
</organism>
<reference evidence="1 2" key="1">
    <citation type="submission" date="2014-04" db="EMBL/GenBank/DDBJ databases">
        <authorList>
            <consortium name="DOE Joint Genome Institute"/>
            <person name="Kuo A."/>
            <person name="Ruytinx J."/>
            <person name="Rineau F."/>
            <person name="Colpaert J."/>
            <person name="Kohler A."/>
            <person name="Nagy L.G."/>
            <person name="Floudas D."/>
            <person name="Copeland A."/>
            <person name="Barry K.W."/>
            <person name="Cichocki N."/>
            <person name="Veneault-Fourrey C."/>
            <person name="LaButti K."/>
            <person name="Lindquist E.A."/>
            <person name="Lipzen A."/>
            <person name="Lundell T."/>
            <person name="Morin E."/>
            <person name="Murat C."/>
            <person name="Sun H."/>
            <person name="Tunlid A."/>
            <person name="Henrissat B."/>
            <person name="Grigoriev I.V."/>
            <person name="Hibbett D.S."/>
            <person name="Martin F."/>
            <person name="Nordberg H.P."/>
            <person name="Cantor M.N."/>
            <person name="Hua S.X."/>
        </authorList>
    </citation>
    <scope>NUCLEOTIDE SEQUENCE [LARGE SCALE GENOMIC DNA]</scope>
    <source>
        <strain evidence="1 2">UH-Slu-Lm8-n1</strain>
    </source>
</reference>
<protein>
    <submittedName>
        <fullName evidence="1">Uncharacterized protein</fullName>
    </submittedName>
</protein>
<dbReference type="OrthoDB" id="203279at2759"/>
<dbReference type="Proteomes" id="UP000054485">
    <property type="component" value="Unassembled WGS sequence"/>
</dbReference>
<dbReference type="STRING" id="930992.A0A0D0AB28"/>
<dbReference type="HOGENOM" id="CLU_2279222_0_0_1"/>
<sequence length="88" mass="9940">MAEPPQTDVSRPSALPTAKLLQRPTFNQALVDQNSDEYLDTIEEEWNKKLDAEVEVLVDGMVDIIGDKDKFRIAQESFQAESRAESMV</sequence>
<evidence type="ECO:0000313" key="2">
    <source>
        <dbReference type="Proteomes" id="UP000054485"/>
    </source>
</evidence>
<dbReference type="AlphaFoldDB" id="A0A0D0AB28"/>
<reference evidence="2" key="2">
    <citation type="submission" date="2015-01" db="EMBL/GenBank/DDBJ databases">
        <title>Evolutionary Origins and Diversification of the Mycorrhizal Mutualists.</title>
        <authorList>
            <consortium name="DOE Joint Genome Institute"/>
            <consortium name="Mycorrhizal Genomics Consortium"/>
            <person name="Kohler A."/>
            <person name="Kuo A."/>
            <person name="Nagy L.G."/>
            <person name="Floudas D."/>
            <person name="Copeland A."/>
            <person name="Barry K.W."/>
            <person name="Cichocki N."/>
            <person name="Veneault-Fourrey C."/>
            <person name="LaButti K."/>
            <person name="Lindquist E.A."/>
            <person name="Lipzen A."/>
            <person name="Lundell T."/>
            <person name="Morin E."/>
            <person name="Murat C."/>
            <person name="Riley R."/>
            <person name="Ohm R."/>
            <person name="Sun H."/>
            <person name="Tunlid A."/>
            <person name="Henrissat B."/>
            <person name="Grigoriev I.V."/>
            <person name="Hibbett D.S."/>
            <person name="Martin F."/>
        </authorList>
    </citation>
    <scope>NUCLEOTIDE SEQUENCE [LARGE SCALE GENOMIC DNA]</scope>
    <source>
        <strain evidence="2">UH-Slu-Lm8-n1</strain>
    </source>
</reference>
<evidence type="ECO:0000313" key="1">
    <source>
        <dbReference type="EMBL" id="KIK47455.1"/>
    </source>
</evidence>
<name>A0A0D0AB28_9AGAM</name>
<dbReference type="InParanoid" id="A0A0D0AB28"/>
<accession>A0A0D0AB28</accession>
<gene>
    <name evidence="1" type="ORF">CY34DRAFT_799418</name>
</gene>